<dbReference type="Pfam" id="PF07539">
    <property type="entry name" value="UTP20_N"/>
    <property type="match status" value="1"/>
</dbReference>
<feature type="region of interest" description="Disordered" evidence="1">
    <location>
        <begin position="849"/>
        <end position="868"/>
    </location>
</feature>
<keyword evidence="5" id="KW-1185">Reference proteome</keyword>
<feature type="domain" description="U3 small nucleolar RNA-associated protein 20 N-terminal" evidence="2">
    <location>
        <begin position="894"/>
        <end position="1510"/>
    </location>
</feature>
<dbReference type="Gene3D" id="1.25.10.10">
    <property type="entry name" value="Leucine-rich Repeat Variant"/>
    <property type="match status" value="1"/>
</dbReference>
<name>A0A915BRQ6_PARUN</name>
<reference evidence="6 7" key="1">
    <citation type="submission" date="2022-11" db="UniProtKB">
        <authorList>
            <consortium name="WormBaseParasite"/>
        </authorList>
    </citation>
    <scope>IDENTIFICATION</scope>
</reference>
<dbReference type="InterPro" id="IPR011430">
    <property type="entry name" value="UTP20_N"/>
</dbReference>
<dbReference type="Proteomes" id="UP000887569">
    <property type="component" value="Unplaced"/>
</dbReference>
<feature type="region of interest" description="Disordered" evidence="1">
    <location>
        <begin position="2603"/>
        <end position="2657"/>
    </location>
</feature>
<dbReference type="InterPro" id="IPR046523">
    <property type="entry name" value="UTP20_dom"/>
</dbReference>
<dbReference type="InterPro" id="IPR011989">
    <property type="entry name" value="ARM-like"/>
</dbReference>
<dbReference type="InterPro" id="IPR016024">
    <property type="entry name" value="ARM-type_fold"/>
</dbReference>
<dbReference type="InterPro" id="IPR057525">
    <property type="entry name" value="UTP20_C"/>
</dbReference>
<evidence type="ECO:0000313" key="7">
    <source>
        <dbReference type="WBParaSite" id="PgR054_g044_t09"/>
    </source>
</evidence>
<dbReference type="PANTHER" id="PTHR17695">
    <property type="entry name" value="SMALL SUBUNIT PROCESSOME COMPONENT 20 HOMOLOG"/>
    <property type="match status" value="1"/>
</dbReference>
<evidence type="ECO:0000259" key="4">
    <source>
        <dbReference type="Pfam" id="PF23099"/>
    </source>
</evidence>
<dbReference type="WBParaSite" id="PgR054_g044_t09">
    <property type="protein sequence ID" value="PgR054_g044_t09"/>
    <property type="gene ID" value="PgR054_g044"/>
</dbReference>
<dbReference type="WBParaSite" id="PgR054_g044_t08">
    <property type="protein sequence ID" value="PgR054_g044_t08"/>
    <property type="gene ID" value="PgR054_g044"/>
</dbReference>
<evidence type="ECO:0000259" key="2">
    <source>
        <dbReference type="Pfam" id="PF07539"/>
    </source>
</evidence>
<sequence>MRRKTKSTSTNPFRYISFTEQIANINADATRWQIALPTSTMERETFFYDAIIKWNDKDYGGYYKSFLEDIPFESGELRTYAQLLHHQKRIFDAVLKHLAIAESTSLVTIIELTIALARDLREDLSVYLWQLFEAIITLLEKANQQTELLESGFRALAVLFKLEWRRIVRELRRTFVRFIRLFASKRGYLRRFAAEAFAFLLRKSHSIGKLTAFLAETAEKESNVALTDGISQLYFNAVKGVMGQFHSTASQVTLEIVDSSLNIESEATRDVAIRILEGMMSRCASYARREHTSPIVDVLLKKFVWSSQSAGCQRYVVALSKLLLVWVSVKKGNSLPNVSALMDAIKENIAVDGWIVEKELLKLLSKAILTYCCEPSIHSTIVSTVEMISDKAESSEIDSVLDFFADLSEASLFDIWLMPSVGRFTTKMISQQSGDSSTKIFKFYAVLCSKRRPFCLEKAERIPFFDVSQHLEVRLKVMECICNGLEASDDHLLLVTYAVCTYPWLWRQAEKPQNAEALVSILRSSMAGSSTGHSHLALLASYAIWLVDRKLFSTFKMDELIDFVRKEKCSERSLRVLHMILPNTVEFKETDHIVAIEKIAKEIISSLGHWESAVRQTALEVLNLFDIPLEAFEMEGNEIAERESVFEVLLCAERTPLTLENYRRRLVLLRKISYGSHMKYMPKCENRLIETIPLRVIIAQLFERFTIYWPPLFEIIESYAYGLKIDIFWPIFASFIEDATKHLTQQDQPEEADNELVLNELSAKIAQRSPDYAMFRLQMFNLLSRMGSIAERRTKTLSPMLIALYREEYQGVDFMSRNHQDITWKSEPGTETSLDADSEEAKLANESAECVEEDAVMSSESENEGNIEENAEGEMISSKVERGSNSFSTNRKMIKRTIVALLETFSSFKTPKTVFMEREIRDLYDELLLVPDEEVQKAVLKCLFTYKYKFLIPYKENFENLTNGKTFLNELVRFGIDTQDSAIADEHRTDVIPLLMRLLYGKMHTHVASDATARRAAIFRFLAGCRPQELDVFIGVLFAPLFKLAGNDERPIEDMCSSICKSFDPTSMIPLAKIKGSLNSLSHVINKLSPSLADYQRATLYRLCLITALLVRLAMQCKANIHPKNIKDLKELRGLVCQRLKEIFFAFQRYSFTAAEINAIFKYFITPLCDDLSSNGTVIAPLGVLRLFECWTEVPTLFYLLRVRMRFFTAQKEETPISIMCNCLLAKSTNASSIDGILKAIINLLTFADEVNTAIPAELDLIEIRQPAGVNLGTALILSSLPKLLTFITESLPSPLQKKKINLKHLDILSRLGEFVDDATIGERLVSTLLAHVQLGALRSEEALSSLLLTVSRLIPIIKKPLAFLPSLVQQYSAIRARGSRDALCVVVDTLANTPQAQGRTAELLGYISDLNAWDHHRIDEPDYDRRHSAYNHLIGIWNSNEVITATIVQMIAHNHCFTIIETNDISLRAAASANLRHLIEYVGLCGMEDQDRTDTLEKHLLALIVKGLHVDNEVIRHEFVSALVSLIVAFPSHKELRHLAQLRNVDESDLDFFENIINIQIHRRQRALRRLTDSLEAAEKKIPVEILLRYVLPLIQPYVIELTSKTSALSDEAIRLLSYIMGIAPWKRYYPMLDFYMKRLQRDNINQKANVRIIVAIIDAFHFNVSSDDDNGNGWEAVKKIKKPFENLEMQSAGQVDSVEEQVDETVVEEEDDKKRVSTLGGAAGSSIKHKVLTQLLPKLKDCATAQDRHSHRKAQARKHYDEDDDIQRAPIALATVKLLKKMPQTIIDQHLHGVVLKLCSLLMSRSINVREVARKTIISVVEALGPKYLPFVVREMKAILSRGYQVHVMIFSIHALISAMQSQLSPGDLDPCLSEIMEVCNMDLFGDTADEKEVIGITKDVPEAKSSRTFDTYALLGRFMGPQSLATVLSPLKEVIESRPTAKTIKQVGQLLRRFGTGLCSNESVDPPTMLIFAFQTLKAHVEEVVSATKPKNDIDDEQRCTRREKSCLLLEKEPTRIGVISKTSVKSRMYIFVEFGLQILATTLKSNKLDGENSDDVARLDPFVSIVAECLLLKYDKVISNSLRCFISLLKYPLPSLRIQVQAFVDRLFILLADYAAVGGAGNRGVEMELNRLLFKAFTQMIKDAPQLVLSSQRLQLLLNYVEADVIDSQKQATAFPLIKAIVSRKLQDPKIVELMRYFCEVAITSELAHIRVQCRQVLVQFIGNHPQSKQPKHYVDFFIAQLEYEYEDGRVSAIEMLNSCFENFTEAVNDQYCLLALVSLGARLVNDDSAKCRRLIALAIRKLLQSISESKLNDAYLATRDWLQAQKEQSRCIAMQILVEMAEVRGETFSNRFKECLPLITQIIQPVTLSEYAERTIVTILDSLSAMLRKCPKATKEAAIDGLFNHMLQGLECFVKCLDSPRIQLACARLFGQLFTTLEMEFFHSLTDPSVKQLTEWMCWQLKNRLLEEDLAEQVAKNVAILSTVFVMDEELIWLCKKLCSICKFEVVQQPSESLKRVTIFKLAAALAVRADATRLMIVVDAFLPYLHREMMGKSPQNTVELQQISLEVAEIFKEKLGDEIYARKLTQCQKLAAEKIEQRKRRKKEEAVVDPMNAALKKQKKNKAKAAARKRKLDTDKPYRASIRKKRRQAQQ</sequence>
<dbReference type="Pfam" id="PF23099">
    <property type="entry name" value="UTP20_C"/>
    <property type="match status" value="1"/>
</dbReference>
<accession>A0A915BRQ6</accession>
<evidence type="ECO:0000259" key="3">
    <source>
        <dbReference type="Pfam" id="PF20416"/>
    </source>
</evidence>
<dbReference type="SUPFAM" id="SSF48371">
    <property type="entry name" value="ARM repeat"/>
    <property type="match status" value="4"/>
</dbReference>
<feature type="domain" description="U3 small nucleolar RNA-associated protein 20 C-terminal" evidence="4">
    <location>
        <begin position="2334"/>
        <end position="2639"/>
    </location>
</feature>
<dbReference type="PANTHER" id="PTHR17695:SF11">
    <property type="entry name" value="SMALL SUBUNIT PROCESSOME COMPONENT 20 HOMOLOG"/>
    <property type="match status" value="1"/>
</dbReference>
<feature type="compositionally biased region" description="Basic residues" evidence="1">
    <location>
        <begin position="2647"/>
        <end position="2657"/>
    </location>
</feature>
<dbReference type="InterPro" id="IPR052575">
    <property type="entry name" value="SSU_processome_comp_20"/>
</dbReference>
<dbReference type="Pfam" id="PF20416">
    <property type="entry name" value="UTP20"/>
    <property type="match status" value="1"/>
</dbReference>
<organism evidence="5 7">
    <name type="scientific">Parascaris univalens</name>
    <name type="common">Nematode worm</name>
    <dbReference type="NCBI Taxonomy" id="6257"/>
    <lineage>
        <taxon>Eukaryota</taxon>
        <taxon>Metazoa</taxon>
        <taxon>Ecdysozoa</taxon>
        <taxon>Nematoda</taxon>
        <taxon>Chromadorea</taxon>
        <taxon>Rhabditida</taxon>
        <taxon>Spirurina</taxon>
        <taxon>Ascaridomorpha</taxon>
        <taxon>Ascaridoidea</taxon>
        <taxon>Ascarididae</taxon>
        <taxon>Parascaris</taxon>
    </lineage>
</organism>
<dbReference type="GO" id="GO:0032040">
    <property type="term" value="C:small-subunit processome"/>
    <property type="evidence" value="ECO:0007669"/>
    <property type="project" value="TreeGrafter"/>
</dbReference>
<protein>
    <submittedName>
        <fullName evidence="6 7">DRIM domain-containing protein</fullName>
    </submittedName>
</protein>
<feature type="domain" description="U3 small nucleolar RNA-associated protein 20" evidence="3">
    <location>
        <begin position="1762"/>
        <end position="1979"/>
    </location>
</feature>
<evidence type="ECO:0000313" key="6">
    <source>
        <dbReference type="WBParaSite" id="PgR054_g044_t08"/>
    </source>
</evidence>
<evidence type="ECO:0000256" key="1">
    <source>
        <dbReference type="SAM" id="MobiDB-lite"/>
    </source>
</evidence>
<proteinExistence type="predicted"/>
<evidence type="ECO:0000313" key="5">
    <source>
        <dbReference type="Proteomes" id="UP000887569"/>
    </source>
</evidence>
<dbReference type="GO" id="GO:0030686">
    <property type="term" value="C:90S preribosome"/>
    <property type="evidence" value="ECO:0007669"/>
    <property type="project" value="TreeGrafter"/>
</dbReference>
<feature type="compositionally biased region" description="Basic residues" evidence="1">
    <location>
        <begin position="2622"/>
        <end position="2637"/>
    </location>
</feature>